<evidence type="ECO:0000313" key="4">
    <source>
        <dbReference type="Proteomes" id="UP000182719"/>
    </source>
</evidence>
<feature type="signal peptide" evidence="2">
    <location>
        <begin position="1"/>
        <end position="26"/>
    </location>
</feature>
<dbReference type="AlphaFoldDB" id="A0A1H7VKD3"/>
<evidence type="ECO:0000256" key="1">
    <source>
        <dbReference type="SAM" id="MobiDB-lite"/>
    </source>
</evidence>
<feature type="compositionally biased region" description="Acidic residues" evidence="1">
    <location>
        <begin position="27"/>
        <end position="44"/>
    </location>
</feature>
<accession>A0A1H7VKD3</accession>
<organism evidence="3 4">
    <name type="scientific">Stigmatella aurantiaca</name>
    <dbReference type="NCBI Taxonomy" id="41"/>
    <lineage>
        <taxon>Bacteria</taxon>
        <taxon>Pseudomonadati</taxon>
        <taxon>Myxococcota</taxon>
        <taxon>Myxococcia</taxon>
        <taxon>Myxococcales</taxon>
        <taxon>Cystobacterineae</taxon>
        <taxon>Archangiaceae</taxon>
        <taxon>Stigmatella</taxon>
    </lineage>
</organism>
<name>A0A1H7VKD3_STIAU</name>
<keyword evidence="4" id="KW-1185">Reference proteome</keyword>
<feature type="compositionally biased region" description="Basic and acidic residues" evidence="1">
    <location>
        <begin position="45"/>
        <end position="62"/>
    </location>
</feature>
<dbReference type="RefSeq" id="WP_075008397.1">
    <property type="nucleotide sequence ID" value="NZ_FOAP01000011.1"/>
</dbReference>
<dbReference type="Proteomes" id="UP000182719">
    <property type="component" value="Unassembled WGS sequence"/>
</dbReference>
<evidence type="ECO:0008006" key="5">
    <source>
        <dbReference type="Google" id="ProtNLM"/>
    </source>
</evidence>
<protein>
    <recommendedName>
        <fullName evidence="5">Outer membrane protein beta-barrel domain-containing protein</fullName>
    </recommendedName>
</protein>
<gene>
    <name evidence="3" type="ORF">SAMN05444354_111133</name>
</gene>
<keyword evidence="2" id="KW-0732">Signal</keyword>
<evidence type="ECO:0000313" key="3">
    <source>
        <dbReference type="EMBL" id="SEM09349.1"/>
    </source>
</evidence>
<dbReference type="EMBL" id="FOAP01000011">
    <property type="protein sequence ID" value="SEM09349.1"/>
    <property type="molecule type" value="Genomic_DNA"/>
</dbReference>
<feature type="chain" id="PRO_5010165725" description="Outer membrane protein beta-barrel domain-containing protein" evidence="2">
    <location>
        <begin position="27"/>
        <end position="250"/>
    </location>
</feature>
<reference evidence="4" key="1">
    <citation type="submission" date="2016-10" db="EMBL/GenBank/DDBJ databases">
        <authorList>
            <person name="Varghese N."/>
            <person name="Submissions S."/>
        </authorList>
    </citation>
    <scope>NUCLEOTIDE SEQUENCE [LARGE SCALE GENOMIC DNA]</scope>
    <source>
        <strain evidence="4">DSM 17044</strain>
    </source>
</reference>
<dbReference type="OrthoDB" id="5381856at2"/>
<sequence length="250" mass="27429">MRTPTVHSRLLLAFLGALALSSPALAQDEDEDAPYAYPDEEEEDAPRKLPRRSDPTADFERLSDEEEGDFEKMYRLDDPNTGLAGEVILGAMLLSSSKGAFAETGLGLGLRFTWEYGRILDSEPLREALWADVRWMMAGLSDGTDLVAGRNRIHYFTVAPAYEFTFGAAQAFGVFGQVGGGMALQSSTLSIGANETSVKGLKPLFQYGVGFRGRPRLSDRLALSFRVELTRFRRGYMNDTFIGGSLGTAF</sequence>
<proteinExistence type="predicted"/>
<feature type="region of interest" description="Disordered" evidence="1">
    <location>
        <begin position="25"/>
        <end position="66"/>
    </location>
</feature>
<evidence type="ECO:0000256" key="2">
    <source>
        <dbReference type="SAM" id="SignalP"/>
    </source>
</evidence>